<comment type="caution">
    <text evidence="1">The sequence shown here is derived from an EMBL/GenBank/DDBJ whole genome shotgun (WGS) entry which is preliminary data.</text>
</comment>
<protein>
    <recommendedName>
        <fullName evidence="3">Reverse transcriptase domain-containing protein</fullName>
    </recommendedName>
</protein>
<organism evidence="1 2">
    <name type="scientific">Dipteronia sinensis</name>
    <dbReference type="NCBI Taxonomy" id="43782"/>
    <lineage>
        <taxon>Eukaryota</taxon>
        <taxon>Viridiplantae</taxon>
        <taxon>Streptophyta</taxon>
        <taxon>Embryophyta</taxon>
        <taxon>Tracheophyta</taxon>
        <taxon>Spermatophyta</taxon>
        <taxon>Magnoliopsida</taxon>
        <taxon>eudicotyledons</taxon>
        <taxon>Gunneridae</taxon>
        <taxon>Pentapetalae</taxon>
        <taxon>rosids</taxon>
        <taxon>malvids</taxon>
        <taxon>Sapindales</taxon>
        <taxon>Sapindaceae</taxon>
        <taxon>Hippocastanoideae</taxon>
        <taxon>Acereae</taxon>
        <taxon>Dipteronia</taxon>
    </lineage>
</organism>
<dbReference type="PANTHER" id="PTHR19446">
    <property type="entry name" value="REVERSE TRANSCRIPTASES"/>
    <property type="match status" value="1"/>
</dbReference>
<sequence>MYKVLAKVLANRIRRVMESVIGDSQMDFIRNRQILDSFVIAEEVIHEWRKDKDGGLLVKLDFNKAYDSMDHIFMDNMLEGMAAEVAVVAEAAAGVMVVNQAVVVLQALKPQREVLETSVRPEGFQEEAFLHLLQDSGINLKIYYRYWLALQLDLIPDQKQHQHIAASQLLN</sequence>
<accession>A0AAE0AL68</accession>
<dbReference type="EMBL" id="JANJYJ010000004">
    <property type="protein sequence ID" value="KAK3220081.1"/>
    <property type="molecule type" value="Genomic_DNA"/>
</dbReference>
<evidence type="ECO:0000313" key="1">
    <source>
        <dbReference type="EMBL" id="KAK3220081.1"/>
    </source>
</evidence>
<dbReference type="Proteomes" id="UP001281410">
    <property type="component" value="Unassembled WGS sequence"/>
</dbReference>
<keyword evidence="2" id="KW-1185">Reference proteome</keyword>
<reference evidence="1" key="1">
    <citation type="journal article" date="2023" name="Plant J.">
        <title>Genome sequences and population genomics provide insights into the demographic history, inbreeding, and mutation load of two 'living fossil' tree species of Dipteronia.</title>
        <authorList>
            <person name="Feng Y."/>
            <person name="Comes H.P."/>
            <person name="Chen J."/>
            <person name="Zhu S."/>
            <person name="Lu R."/>
            <person name="Zhang X."/>
            <person name="Li P."/>
            <person name="Qiu J."/>
            <person name="Olsen K.M."/>
            <person name="Qiu Y."/>
        </authorList>
    </citation>
    <scope>NUCLEOTIDE SEQUENCE</scope>
    <source>
        <strain evidence="1">NBL</strain>
    </source>
</reference>
<evidence type="ECO:0000313" key="2">
    <source>
        <dbReference type="Proteomes" id="UP001281410"/>
    </source>
</evidence>
<dbReference type="AlphaFoldDB" id="A0AAE0AL68"/>
<name>A0AAE0AL68_9ROSI</name>
<gene>
    <name evidence="1" type="ORF">Dsin_014051</name>
</gene>
<evidence type="ECO:0008006" key="3">
    <source>
        <dbReference type="Google" id="ProtNLM"/>
    </source>
</evidence>
<proteinExistence type="predicted"/>